<dbReference type="SUPFAM" id="SSF110849">
    <property type="entry name" value="ParB/Sulfiredoxin"/>
    <property type="match status" value="1"/>
</dbReference>
<dbReference type="PANTHER" id="PTHR33375:SF1">
    <property type="entry name" value="CHROMOSOME-PARTITIONING PROTEIN PARB-RELATED"/>
    <property type="match status" value="1"/>
</dbReference>
<dbReference type="Proteomes" id="UP000078272">
    <property type="component" value="Unassembled WGS sequence"/>
</dbReference>
<dbReference type="STRING" id="401562.NS365_11180"/>
<sequence length="342" mass="37503">MSRRRDELKALLGGTSQPETPAPEPQAEVGRPRAHSSSGAVKAMGLALGNLRAEAQDARLLREQVAKGEKIIEIDPDLIEPAFVADRLSQPDRSDEAFDALCRSIESGGQEVPVLVRPHPEADKARAGWYQTAYGHRRIAATRALGIKVRAVVRPLSDEELVVAQGKENSERRDLSFIERAMFAEALLRRGFERGTVQSALSLHKAEMTRLLQVADAVPVDIARAIGPAPKAGRTRWMLLADQLKTASARDKAEREIATERFAKATSDERFVLILERLTKRSKGSAEAAEALTEDGGRVVAIIRRDAKRPVIEFKGEADFAAFVADEIPALYAAFKARGRED</sequence>
<dbReference type="NCBIfam" id="TIGR00180">
    <property type="entry name" value="parB_part"/>
    <property type="match status" value="1"/>
</dbReference>
<dbReference type="InterPro" id="IPR004437">
    <property type="entry name" value="ParB/RepB/Spo0J"/>
</dbReference>
<dbReference type="InterPro" id="IPR050336">
    <property type="entry name" value="Chromosome_partition/occlusion"/>
</dbReference>
<dbReference type="Pfam" id="PF02195">
    <property type="entry name" value="ParB_N"/>
    <property type="match status" value="1"/>
</dbReference>
<dbReference type="InterPro" id="IPR011111">
    <property type="entry name" value="Plasmid_RepB"/>
</dbReference>
<feature type="region of interest" description="Disordered" evidence="2">
    <location>
        <begin position="1"/>
        <end position="40"/>
    </location>
</feature>
<dbReference type="Pfam" id="PF07506">
    <property type="entry name" value="RepB"/>
    <property type="match status" value="1"/>
</dbReference>
<dbReference type="GO" id="GO:0005694">
    <property type="term" value="C:chromosome"/>
    <property type="evidence" value="ECO:0007669"/>
    <property type="project" value="TreeGrafter"/>
</dbReference>
<dbReference type="Gene3D" id="3.90.1530.30">
    <property type="match status" value="1"/>
</dbReference>
<dbReference type="CDD" id="cd16405">
    <property type="entry name" value="RepB_like_N"/>
    <property type="match status" value="1"/>
</dbReference>
<dbReference type="InterPro" id="IPR017819">
    <property type="entry name" value="Plasmid_partition_RepB"/>
</dbReference>
<dbReference type="Gene3D" id="1.10.10.2830">
    <property type="match status" value="1"/>
</dbReference>
<organism evidence="4 5">
    <name type="scientific">Aureimonas ureilytica</name>
    <dbReference type="NCBI Taxonomy" id="401562"/>
    <lineage>
        <taxon>Bacteria</taxon>
        <taxon>Pseudomonadati</taxon>
        <taxon>Pseudomonadota</taxon>
        <taxon>Alphaproteobacteria</taxon>
        <taxon>Hyphomicrobiales</taxon>
        <taxon>Aurantimonadaceae</taxon>
        <taxon>Aureimonas</taxon>
    </lineage>
</organism>
<dbReference type="EMBL" id="LDPZ01000010">
    <property type="protein sequence ID" value="KTQ97284.1"/>
    <property type="molecule type" value="Genomic_DNA"/>
</dbReference>
<dbReference type="SMART" id="SM00470">
    <property type="entry name" value="ParB"/>
    <property type="match status" value="1"/>
</dbReference>
<gene>
    <name evidence="4" type="ORF">NS226_04900</name>
</gene>
<dbReference type="GO" id="GO:0003677">
    <property type="term" value="F:DNA binding"/>
    <property type="evidence" value="ECO:0007669"/>
    <property type="project" value="InterPro"/>
</dbReference>
<comment type="similarity">
    <text evidence="1">Belongs to the ParB family.</text>
</comment>
<feature type="domain" description="ParB-like N-terminal" evidence="3">
    <location>
        <begin position="72"/>
        <end position="170"/>
    </location>
</feature>
<evidence type="ECO:0000256" key="1">
    <source>
        <dbReference type="ARBA" id="ARBA00006295"/>
    </source>
</evidence>
<dbReference type="InterPro" id="IPR003115">
    <property type="entry name" value="ParB_N"/>
</dbReference>
<evidence type="ECO:0000259" key="3">
    <source>
        <dbReference type="SMART" id="SM00470"/>
    </source>
</evidence>
<dbReference type="PATRIC" id="fig|401562.3.peg.197"/>
<dbReference type="SUPFAM" id="SSF109709">
    <property type="entry name" value="KorB DNA-binding domain-like"/>
    <property type="match status" value="1"/>
</dbReference>
<comment type="caution">
    <text evidence="4">The sequence shown here is derived from an EMBL/GenBank/DDBJ whole genome shotgun (WGS) entry which is preliminary data.</text>
</comment>
<evidence type="ECO:0000313" key="4">
    <source>
        <dbReference type="EMBL" id="KTQ97284.1"/>
    </source>
</evidence>
<dbReference type="PANTHER" id="PTHR33375">
    <property type="entry name" value="CHROMOSOME-PARTITIONING PROTEIN PARB-RELATED"/>
    <property type="match status" value="1"/>
</dbReference>
<dbReference type="InterPro" id="IPR036086">
    <property type="entry name" value="ParB/Sulfiredoxin_sf"/>
</dbReference>
<reference evidence="4 5" key="1">
    <citation type="journal article" date="2016" name="Front. Microbiol.">
        <title>Genomic Resource of Rice Seed Associated Bacteria.</title>
        <authorList>
            <person name="Midha S."/>
            <person name="Bansal K."/>
            <person name="Sharma S."/>
            <person name="Kumar N."/>
            <person name="Patil P.P."/>
            <person name="Chaudhry V."/>
            <person name="Patil P.B."/>
        </authorList>
    </citation>
    <scope>NUCLEOTIDE SEQUENCE [LARGE SCALE GENOMIC DNA]</scope>
    <source>
        <strain evidence="4 5">NS226</strain>
    </source>
</reference>
<dbReference type="RefSeq" id="WP_058634035.1">
    <property type="nucleotide sequence ID" value="NZ_LDPZ01000010.1"/>
</dbReference>
<name>A0A175RBF2_9HYPH</name>
<accession>A0A175RBF2</accession>
<proteinExistence type="inferred from homology"/>
<evidence type="ECO:0000256" key="2">
    <source>
        <dbReference type="SAM" id="MobiDB-lite"/>
    </source>
</evidence>
<dbReference type="NCBIfam" id="TIGR03454">
    <property type="entry name" value="partition_RepB"/>
    <property type="match status" value="1"/>
</dbReference>
<protein>
    <submittedName>
        <fullName evidence="4">Plasmid partitioning protein ParB</fullName>
    </submittedName>
</protein>
<evidence type="ECO:0000313" key="5">
    <source>
        <dbReference type="Proteomes" id="UP000078272"/>
    </source>
</evidence>
<dbReference type="AlphaFoldDB" id="A0A175RBF2"/>
<dbReference type="OrthoDB" id="7908920at2"/>
<dbReference type="InterPro" id="IPR037972">
    <property type="entry name" value="RepB_N"/>
</dbReference>
<dbReference type="GO" id="GO:0007059">
    <property type="term" value="P:chromosome segregation"/>
    <property type="evidence" value="ECO:0007669"/>
    <property type="project" value="TreeGrafter"/>
</dbReference>